<dbReference type="InterPro" id="IPR004026">
    <property type="entry name" value="Ada_DNA_repair_Zn-bd"/>
</dbReference>
<feature type="domain" description="Ada DNA repair metal-binding" evidence="2">
    <location>
        <begin position="12"/>
        <end position="76"/>
    </location>
</feature>
<gene>
    <name evidence="3" type="ORF">EHF33_14090</name>
</gene>
<keyword evidence="4" id="KW-1185">Reference proteome</keyword>
<reference evidence="3 4" key="1">
    <citation type="submission" date="2018-11" db="EMBL/GenBank/DDBJ databases">
        <title>Deinococcus shelandsis sp. nov., isolated from South Shetland Islands soil of Antarctica.</title>
        <authorList>
            <person name="Tian J."/>
        </authorList>
    </citation>
    <scope>NUCLEOTIDE SEQUENCE [LARGE SCALE GENOMIC DNA]</scope>
    <source>
        <strain evidence="3 4">S14-83T</strain>
    </source>
</reference>
<dbReference type="SUPFAM" id="SSF57884">
    <property type="entry name" value="Ada DNA repair protein, N-terminal domain (N-Ada 10)"/>
    <property type="match status" value="1"/>
</dbReference>
<dbReference type="AlphaFoldDB" id="A0A3G8YIH3"/>
<dbReference type="GO" id="GO:0006355">
    <property type="term" value="P:regulation of DNA-templated transcription"/>
    <property type="evidence" value="ECO:0007669"/>
    <property type="project" value="InterPro"/>
</dbReference>
<evidence type="ECO:0000313" key="4">
    <source>
        <dbReference type="Proteomes" id="UP000276417"/>
    </source>
</evidence>
<dbReference type="GO" id="GO:0003677">
    <property type="term" value="F:DNA binding"/>
    <property type="evidence" value="ECO:0007669"/>
    <property type="project" value="InterPro"/>
</dbReference>
<dbReference type="GO" id="GO:0008270">
    <property type="term" value="F:zinc ion binding"/>
    <property type="evidence" value="ECO:0007669"/>
    <property type="project" value="InterPro"/>
</dbReference>
<dbReference type="Pfam" id="PF02805">
    <property type="entry name" value="Ada_Zn_binding"/>
    <property type="match status" value="1"/>
</dbReference>
<dbReference type="EMBL" id="CP034184">
    <property type="protein sequence ID" value="AZI44047.1"/>
    <property type="molecule type" value="Genomic_DNA"/>
</dbReference>
<keyword evidence="1" id="KW-0010">Activator</keyword>
<dbReference type="Proteomes" id="UP000276417">
    <property type="component" value="Chromosome 2"/>
</dbReference>
<dbReference type="RefSeq" id="WP_124873325.1">
    <property type="nucleotide sequence ID" value="NZ_CP034184.1"/>
</dbReference>
<protein>
    <recommendedName>
        <fullName evidence="2">Ada DNA repair metal-binding domain-containing protein</fullName>
    </recommendedName>
</protein>
<dbReference type="KEGG" id="dph:EHF33_14090"/>
<evidence type="ECO:0000313" key="3">
    <source>
        <dbReference type="EMBL" id="AZI44047.1"/>
    </source>
</evidence>
<proteinExistence type="predicted"/>
<dbReference type="OrthoDB" id="9802228at2"/>
<accession>A0A3G8YIH3</accession>
<sequence>MSDPASPSPYDQRWQLVLGREATHDGQFVYAVQTTGIYCRPSCTSRRPKRSNVEFFETGVSARAAGFRPCRRCLPDEVDARKQAVAQVQHLL</sequence>
<evidence type="ECO:0000259" key="2">
    <source>
        <dbReference type="Pfam" id="PF02805"/>
    </source>
</evidence>
<organism evidence="3 4">
    <name type="scientific">Deinococcus psychrotolerans</name>
    <dbReference type="NCBI Taxonomy" id="2489213"/>
    <lineage>
        <taxon>Bacteria</taxon>
        <taxon>Thermotogati</taxon>
        <taxon>Deinococcota</taxon>
        <taxon>Deinococci</taxon>
        <taxon>Deinococcales</taxon>
        <taxon>Deinococcaceae</taxon>
        <taxon>Deinococcus</taxon>
    </lineage>
</organism>
<name>A0A3G8YIH3_9DEIO</name>
<dbReference type="InterPro" id="IPR035451">
    <property type="entry name" value="Ada-like_dom_sf"/>
</dbReference>
<dbReference type="GO" id="GO:0008168">
    <property type="term" value="F:methyltransferase activity"/>
    <property type="evidence" value="ECO:0007669"/>
    <property type="project" value="InterPro"/>
</dbReference>
<dbReference type="Gene3D" id="3.40.10.10">
    <property type="entry name" value="DNA Methylphosphotriester Repair Domain"/>
    <property type="match status" value="1"/>
</dbReference>
<evidence type="ECO:0000256" key="1">
    <source>
        <dbReference type="ARBA" id="ARBA00023159"/>
    </source>
</evidence>
<dbReference type="GO" id="GO:0006281">
    <property type="term" value="P:DNA repair"/>
    <property type="evidence" value="ECO:0007669"/>
    <property type="project" value="InterPro"/>
</dbReference>